<comment type="caution">
    <text evidence="8">The sequence shown here is derived from an EMBL/GenBank/DDBJ whole genome shotgun (WGS) entry which is preliminary data.</text>
</comment>
<evidence type="ECO:0000256" key="7">
    <source>
        <dbReference type="SAM" id="Phobius"/>
    </source>
</evidence>
<dbReference type="Pfam" id="PF02028">
    <property type="entry name" value="BCCT"/>
    <property type="match status" value="1"/>
</dbReference>
<feature type="transmembrane region" description="Helical" evidence="7">
    <location>
        <begin position="223"/>
        <end position="245"/>
    </location>
</feature>
<sequence length="531" mass="58334">MTKKVDKLLISLSVALVLVVVGILYFQPTQSQIVASNIFNKMTEWFGSGALLFTFFGVLLLAFVAMSKYGRIRLGNTKPEYSSFKWISMMISCGLGSATVYWAFIEWAYYIGTPGLGIEPNSQRAYEMALPYNMFHWGISAWTLYALVGVPICYHYYVRKNQGLSLSSIISSITGIKQNGIVGRIVDIMFIFICFGGLSITLGVSVPLVNTVLSTVLGIEPSFMMNIVLILIISIVYSLSSYIGLQKGMARIANMTTKLAIALCIGILITGPTFFIIANSTNAFGLMLQNFVQMSLFTDPIGKTGFPQSWTIFYWLYWITYAPFTGIFIAKVSKGRTLRSVIMNTLISGSVGCFFFFGVIGSLTIDRQLSGMVDVVGMLGAGQDNSAIIEVLQTLPLSSIFMILFCVVSVLFLATTLDGAAFTMASTATPKLKENEDPHPMHRLFWCVMLALVPLTMIFIGADLNTIKTSAIITGVPIIFIMIIMIIGWMKWMIKDFGHVPADKIEEVCAAEISKSGAGELKKEINKGTSL</sequence>
<feature type="transmembrane region" description="Helical" evidence="7">
    <location>
        <begin position="342"/>
        <end position="365"/>
    </location>
</feature>
<feature type="transmembrane region" description="Helical" evidence="7">
    <location>
        <begin position="444"/>
        <end position="464"/>
    </location>
</feature>
<evidence type="ECO:0000256" key="2">
    <source>
        <dbReference type="ARBA" id="ARBA00022448"/>
    </source>
</evidence>
<protein>
    <submittedName>
        <fullName evidence="8">BCCT family betaine/carnitine transporter</fullName>
    </submittedName>
</protein>
<keyword evidence="4 7" id="KW-0812">Transmembrane</keyword>
<evidence type="ECO:0000256" key="6">
    <source>
        <dbReference type="ARBA" id="ARBA00023136"/>
    </source>
</evidence>
<dbReference type="RefSeq" id="WP_034300214.1">
    <property type="nucleotide sequence ID" value="NZ_JACJHX010000004.1"/>
</dbReference>
<gene>
    <name evidence="8" type="ORF">HNP81_001668</name>
</gene>
<evidence type="ECO:0000256" key="3">
    <source>
        <dbReference type="ARBA" id="ARBA00022475"/>
    </source>
</evidence>
<keyword evidence="6 7" id="KW-0472">Membrane</keyword>
<feature type="transmembrane region" description="Helical" evidence="7">
    <location>
        <begin position="46"/>
        <end position="65"/>
    </location>
</feature>
<keyword evidence="2" id="KW-0813">Transport</keyword>
<feature type="transmembrane region" description="Helical" evidence="7">
    <location>
        <begin position="400"/>
        <end position="423"/>
    </location>
</feature>
<evidence type="ECO:0000256" key="4">
    <source>
        <dbReference type="ARBA" id="ARBA00022692"/>
    </source>
</evidence>
<comment type="subcellular location">
    <subcellularLocation>
        <location evidence="1">Cell membrane</location>
        <topology evidence="1">Multi-pass membrane protein</topology>
    </subcellularLocation>
</comment>
<feature type="transmembrane region" description="Helical" evidence="7">
    <location>
        <begin position="470"/>
        <end position="490"/>
    </location>
</feature>
<feature type="transmembrane region" description="Helical" evidence="7">
    <location>
        <begin position="7"/>
        <end position="26"/>
    </location>
</feature>
<feature type="transmembrane region" description="Helical" evidence="7">
    <location>
        <begin position="86"/>
        <end position="105"/>
    </location>
</feature>
<evidence type="ECO:0000256" key="5">
    <source>
        <dbReference type="ARBA" id="ARBA00022989"/>
    </source>
</evidence>
<dbReference type="PANTHER" id="PTHR30047">
    <property type="entry name" value="HIGH-AFFINITY CHOLINE TRANSPORT PROTEIN-RELATED"/>
    <property type="match status" value="1"/>
</dbReference>
<evidence type="ECO:0000313" key="9">
    <source>
        <dbReference type="Proteomes" id="UP000626697"/>
    </source>
</evidence>
<dbReference type="PANTHER" id="PTHR30047:SF12">
    <property type="entry name" value="BCCT-FAMILY TRANSPORTER"/>
    <property type="match status" value="1"/>
</dbReference>
<evidence type="ECO:0000313" key="8">
    <source>
        <dbReference type="EMBL" id="MBA9026383.1"/>
    </source>
</evidence>
<proteinExistence type="predicted"/>
<accession>A0ABR6CNZ5</accession>
<evidence type="ECO:0000256" key="1">
    <source>
        <dbReference type="ARBA" id="ARBA00004651"/>
    </source>
</evidence>
<reference evidence="8 9" key="1">
    <citation type="submission" date="2020-08" db="EMBL/GenBank/DDBJ databases">
        <title>Genomic Encyclopedia of Type Strains, Phase IV (KMG-IV): sequencing the most valuable type-strain genomes for metagenomic binning, comparative biology and taxonomic classification.</title>
        <authorList>
            <person name="Goeker M."/>
        </authorList>
    </citation>
    <scope>NUCLEOTIDE SEQUENCE [LARGE SCALE GENOMIC DNA]</scope>
    <source>
        <strain evidence="8 9">DSM 105481</strain>
    </source>
</reference>
<keyword evidence="5 7" id="KW-1133">Transmembrane helix</keyword>
<keyword evidence="3" id="KW-1003">Cell membrane</keyword>
<feature type="transmembrane region" description="Helical" evidence="7">
    <location>
        <begin position="257"/>
        <end position="278"/>
    </location>
</feature>
<feature type="transmembrane region" description="Helical" evidence="7">
    <location>
        <begin position="312"/>
        <end position="330"/>
    </location>
</feature>
<dbReference type="Proteomes" id="UP000626697">
    <property type="component" value="Unassembled WGS sequence"/>
</dbReference>
<name>A0ABR6CNZ5_9BACI</name>
<dbReference type="EMBL" id="JACJHX010000004">
    <property type="protein sequence ID" value="MBA9026383.1"/>
    <property type="molecule type" value="Genomic_DNA"/>
</dbReference>
<keyword evidence="9" id="KW-1185">Reference proteome</keyword>
<dbReference type="NCBIfam" id="TIGR00842">
    <property type="entry name" value="bcct"/>
    <property type="match status" value="1"/>
</dbReference>
<feature type="transmembrane region" description="Helical" evidence="7">
    <location>
        <begin position="181"/>
        <end position="203"/>
    </location>
</feature>
<dbReference type="InterPro" id="IPR000060">
    <property type="entry name" value="BCCT_transptr"/>
</dbReference>
<organism evidence="8 9">
    <name type="scientific">Peribacillus huizhouensis</name>
    <dbReference type="NCBI Taxonomy" id="1501239"/>
    <lineage>
        <taxon>Bacteria</taxon>
        <taxon>Bacillati</taxon>
        <taxon>Bacillota</taxon>
        <taxon>Bacilli</taxon>
        <taxon>Bacillales</taxon>
        <taxon>Bacillaceae</taxon>
        <taxon>Peribacillus</taxon>
    </lineage>
</organism>
<feature type="transmembrane region" description="Helical" evidence="7">
    <location>
        <begin position="134"/>
        <end position="157"/>
    </location>
</feature>